<dbReference type="AlphaFoldDB" id="A0A679I7S5"/>
<evidence type="ECO:0000256" key="1">
    <source>
        <dbReference type="ARBA" id="ARBA00004651"/>
    </source>
</evidence>
<dbReference type="InterPro" id="IPR023271">
    <property type="entry name" value="Aquaporin-like"/>
</dbReference>
<keyword evidence="6" id="KW-1133">Transmembrane helix</keyword>
<sequence>MNQPNHVAEGASGEAALKMQVGPRFSADWKSKKHRERRLVSEFIGTAGLTFVLSCGAAVLSRYGGATLAPFEYAFILSAISALWLVAAVYFLGGISCHFNPAMTLAFTLRGDMGVPMACAYIVVQYVAAAAGSCLALFLVGMGGNLAATIPQEGMLWQAVVFEAILTFGMVLLVLSMANGPELTGPFIPLAVGAYVMAMGTMGGPFDGAAFNPARAFGPDFARNDFSTYWIYLLGALIGSVSAVIVARFLRGPAKAEESLAAMGTPLEH</sequence>
<dbReference type="InterPro" id="IPR034294">
    <property type="entry name" value="Aquaporin_transptr"/>
</dbReference>
<dbReference type="PRINTS" id="PR00783">
    <property type="entry name" value="MINTRINSICP"/>
</dbReference>
<reference evidence="10" key="1">
    <citation type="submission" date="2020-01" db="EMBL/GenBank/DDBJ databases">
        <title>Phosphoaccumulans saitamaens gen. nov., sp. nov., a polyphosphate accumulating bacterium isolated from surface river water.</title>
        <authorList>
            <person name="Watanabe K."/>
            <person name="Suda W."/>
        </authorList>
    </citation>
    <scope>NUCLEOTIDE SEQUENCE [LARGE SCALE GENOMIC DNA]</scope>
    <source>
        <strain evidence="10">ICHIAU1</strain>
    </source>
</reference>
<dbReference type="OrthoDB" id="9807293at2"/>
<comment type="subcellular location">
    <subcellularLocation>
        <location evidence="1">Cell membrane</location>
        <topology evidence="1">Multi-pass membrane protein</topology>
    </subcellularLocation>
</comment>
<dbReference type="GO" id="GO:0005886">
    <property type="term" value="C:plasma membrane"/>
    <property type="evidence" value="ECO:0007669"/>
    <property type="project" value="UniProtKB-SubCell"/>
</dbReference>
<dbReference type="EMBL" id="AP022345">
    <property type="protein sequence ID" value="BBU67876.1"/>
    <property type="molecule type" value="Genomic_DNA"/>
</dbReference>
<evidence type="ECO:0000256" key="6">
    <source>
        <dbReference type="ARBA" id="ARBA00022989"/>
    </source>
</evidence>
<evidence type="ECO:0000313" key="9">
    <source>
        <dbReference type="EMBL" id="BBU67876.1"/>
    </source>
</evidence>
<evidence type="ECO:0000256" key="3">
    <source>
        <dbReference type="ARBA" id="ARBA00022448"/>
    </source>
</evidence>
<keyword evidence="4" id="KW-1003">Cell membrane</keyword>
<comment type="similarity">
    <text evidence="2 8">Belongs to the MIP/aquaporin (TC 1.A.8) family.</text>
</comment>
<evidence type="ECO:0000256" key="2">
    <source>
        <dbReference type="ARBA" id="ARBA00006175"/>
    </source>
</evidence>
<dbReference type="InterPro" id="IPR000425">
    <property type="entry name" value="MIP"/>
</dbReference>
<evidence type="ECO:0000313" key="10">
    <source>
        <dbReference type="Proteomes" id="UP000463961"/>
    </source>
</evidence>
<evidence type="ECO:0000256" key="8">
    <source>
        <dbReference type="RuleBase" id="RU000477"/>
    </source>
</evidence>
<evidence type="ECO:0000256" key="5">
    <source>
        <dbReference type="ARBA" id="ARBA00022692"/>
    </source>
</evidence>
<organism evidence="9 10">
    <name type="scientific">Fluviibacter phosphoraccumulans</name>
    <dbReference type="NCBI Taxonomy" id="1751046"/>
    <lineage>
        <taxon>Bacteria</taxon>
        <taxon>Pseudomonadati</taxon>
        <taxon>Pseudomonadota</taxon>
        <taxon>Betaproteobacteria</taxon>
        <taxon>Rhodocyclales</taxon>
        <taxon>Fluviibacteraceae</taxon>
        <taxon>Fluviibacter</taxon>
    </lineage>
</organism>
<dbReference type="InterPro" id="IPR022357">
    <property type="entry name" value="MIP_CS"/>
</dbReference>
<keyword evidence="10" id="KW-1185">Reference proteome</keyword>
<proteinExistence type="inferred from homology"/>
<keyword evidence="7" id="KW-0472">Membrane</keyword>
<gene>
    <name evidence="9" type="ORF">ICHIAU1_01590</name>
</gene>
<keyword evidence="5 8" id="KW-0812">Transmembrane</keyword>
<dbReference type="PANTHER" id="PTHR19139:SF199">
    <property type="entry name" value="MIP17260P"/>
    <property type="match status" value="1"/>
</dbReference>
<dbReference type="RefSeq" id="WP_162049156.1">
    <property type="nucleotide sequence ID" value="NZ_AP019011.1"/>
</dbReference>
<keyword evidence="3 8" id="KW-0813">Transport</keyword>
<dbReference type="Pfam" id="PF00230">
    <property type="entry name" value="MIP"/>
    <property type="match status" value="1"/>
</dbReference>
<evidence type="ECO:0000256" key="7">
    <source>
        <dbReference type="ARBA" id="ARBA00023136"/>
    </source>
</evidence>
<dbReference type="SUPFAM" id="SSF81338">
    <property type="entry name" value="Aquaporin-like"/>
    <property type="match status" value="1"/>
</dbReference>
<dbReference type="PANTHER" id="PTHR19139">
    <property type="entry name" value="AQUAPORIN TRANSPORTER"/>
    <property type="match status" value="1"/>
</dbReference>
<protein>
    <submittedName>
        <fullName evidence="9">Aquaporin</fullName>
    </submittedName>
</protein>
<dbReference type="PROSITE" id="PS00221">
    <property type="entry name" value="MIP"/>
    <property type="match status" value="1"/>
</dbReference>
<evidence type="ECO:0000256" key="4">
    <source>
        <dbReference type="ARBA" id="ARBA00022475"/>
    </source>
</evidence>
<dbReference type="Proteomes" id="UP000463961">
    <property type="component" value="Chromosome"/>
</dbReference>
<accession>A0A679I7S5</accession>
<dbReference type="Gene3D" id="1.20.1080.10">
    <property type="entry name" value="Glycerol uptake facilitator protein"/>
    <property type="match status" value="1"/>
</dbReference>
<dbReference type="GO" id="GO:0015250">
    <property type="term" value="F:water channel activity"/>
    <property type="evidence" value="ECO:0007669"/>
    <property type="project" value="TreeGrafter"/>
</dbReference>
<name>A0A679I7S5_9RHOO</name>